<dbReference type="AlphaFoldDB" id="A0A0D2BYS6"/>
<dbReference type="OrthoDB" id="5150159at2759"/>
<dbReference type="Proteomes" id="UP000053328">
    <property type="component" value="Unassembled WGS sequence"/>
</dbReference>
<dbReference type="EMBL" id="KN847495">
    <property type="protein sequence ID" value="KIW16459.1"/>
    <property type="molecule type" value="Genomic_DNA"/>
</dbReference>
<evidence type="ECO:0000313" key="3">
    <source>
        <dbReference type="Proteomes" id="UP000053328"/>
    </source>
</evidence>
<name>A0A0D2BYS6_9EURO</name>
<feature type="compositionally biased region" description="Acidic residues" evidence="1">
    <location>
        <begin position="115"/>
        <end position="127"/>
    </location>
</feature>
<dbReference type="VEuPathDB" id="FungiDB:PV08_06513"/>
<feature type="region of interest" description="Disordered" evidence="1">
    <location>
        <begin position="173"/>
        <end position="192"/>
    </location>
</feature>
<evidence type="ECO:0000256" key="1">
    <source>
        <dbReference type="SAM" id="MobiDB-lite"/>
    </source>
</evidence>
<feature type="region of interest" description="Disordered" evidence="1">
    <location>
        <begin position="111"/>
        <end position="145"/>
    </location>
</feature>
<accession>A0A0D2BYS6</accession>
<dbReference type="GeneID" id="27333596"/>
<keyword evidence="3" id="KW-1185">Reference proteome</keyword>
<dbReference type="HOGENOM" id="CLU_1415180_0_0_1"/>
<evidence type="ECO:0000313" key="2">
    <source>
        <dbReference type="EMBL" id="KIW16459.1"/>
    </source>
</evidence>
<organism evidence="2 3">
    <name type="scientific">Exophiala spinifera</name>
    <dbReference type="NCBI Taxonomy" id="91928"/>
    <lineage>
        <taxon>Eukaryota</taxon>
        <taxon>Fungi</taxon>
        <taxon>Dikarya</taxon>
        <taxon>Ascomycota</taxon>
        <taxon>Pezizomycotina</taxon>
        <taxon>Eurotiomycetes</taxon>
        <taxon>Chaetothyriomycetidae</taxon>
        <taxon>Chaetothyriales</taxon>
        <taxon>Herpotrichiellaceae</taxon>
        <taxon>Exophiala</taxon>
    </lineage>
</organism>
<reference evidence="2 3" key="1">
    <citation type="submission" date="2015-01" db="EMBL/GenBank/DDBJ databases">
        <title>The Genome Sequence of Exophiala spinifera CBS89968.</title>
        <authorList>
            <consortium name="The Broad Institute Genomics Platform"/>
            <person name="Cuomo C."/>
            <person name="de Hoog S."/>
            <person name="Gorbushina A."/>
            <person name="Stielow B."/>
            <person name="Teixiera M."/>
            <person name="Abouelleil A."/>
            <person name="Chapman S.B."/>
            <person name="Priest M."/>
            <person name="Young S.K."/>
            <person name="Wortman J."/>
            <person name="Nusbaum C."/>
            <person name="Birren B."/>
        </authorList>
    </citation>
    <scope>NUCLEOTIDE SEQUENCE [LARGE SCALE GENOMIC DNA]</scope>
    <source>
        <strain evidence="2 3">CBS 89968</strain>
    </source>
</reference>
<sequence>MEGNTLIRVSHHSADWYSNDVFDATAEELCAIEYICSFFPVWRAEPEISSEEMSDAGGSSGDGAREPGRSSTTTTNTTTTTKKCIWLVNEMKEPVLRMSNLHPLYDLLMFRTDDEPGDEPGGDDDGSTPDLSGEVDLSNPQYSPERMRQMILTVRGDGDLERDSRAWWSCRGNPPANARLVRCHGPPAESDQ</sequence>
<dbReference type="RefSeq" id="XP_016236675.1">
    <property type="nucleotide sequence ID" value="XM_016380848.1"/>
</dbReference>
<feature type="region of interest" description="Disordered" evidence="1">
    <location>
        <begin position="49"/>
        <end position="77"/>
    </location>
</feature>
<gene>
    <name evidence="2" type="ORF">PV08_06513</name>
</gene>
<proteinExistence type="predicted"/>
<protein>
    <submittedName>
        <fullName evidence="2">Uncharacterized protein</fullName>
    </submittedName>
</protein>